<accession>A0A164Z4M7</accession>
<protein>
    <submittedName>
        <fullName evidence="2">Uncharacterized protein</fullName>
    </submittedName>
</protein>
<feature type="compositionally biased region" description="Polar residues" evidence="1">
    <location>
        <begin position="82"/>
        <end position="91"/>
    </location>
</feature>
<organism evidence="2 3">
    <name type="scientific">Daphnia magna</name>
    <dbReference type="NCBI Taxonomy" id="35525"/>
    <lineage>
        <taxon>Eukaryota</taxon>
        <taxon>Metazoa</taxon>
        <taxon>Ecdysozoa</taxon>
        <taxon>Arthropoda</taxon>
        <taxon>Crustacea</taxon>
        <taxon>Branchiopoda</taxon>
        <taxon>Diplostraca</taxon>
        <taxon>Cladocera</taxon>
        <taxon>Anomopoda</taxon>
        <taxon>Daphniidae</taxon>
        <taxon>Daphnia</taxon>
    </lineage>
</organism>
<evidence type="ECO:0000313" key="2">
    <source>
        <dbReference type="EMBL" id="KZS15935.1"/>
    </source>
</evidence>
<proteinExistence type="predicted"/>
<reference evidence="2 3" key="1">
    <citation type="submission" date="2016-03" db="EMBL/GenBank/DDBJ databases">
        <title>EvidentialGene: Evidence-directed Construction of Genes on Genomes.</title>
        <authorList>
            <person name="Gilbert D.G."/>
            <person name="Choi J.-H."/>
            <person name="Mockaitis K."/>
            <person name="Colbourne J."/>
            <person name="Pfrender M."/>
        </authorList>
    </citation>
    <scope>NUCLEOTIDE SEQUENCE [LARGE SCALE GENOMIC DNA]</scope>
    <source>
        <strain evidence="2 3">Xinb3</strain>
        <tissue evidence="2">Complete organism</tissue>
    </source>
</reference>
<dbReference type="AlphaFoldDB" id="A0A164Z4M7"/>
<name>A0A164Z4M7_9CRUS</name>
<evidence type="ECO:0000313" key="3">
    <source>
        <dbReference type="Proteomes" id="UP000076858"/>
    </source>
</evidence>
<comment type="caution">
    <text evidence="2">The sequence shown here is derived from an EMBL/GenBank/DDBJ whole genome shotgun (WGS) entry which is preliminary data.</text>
</comment>
<feature type="region of interest" description="Disordered" evidence="1">
    <location>
        <begin position="73"/>
        <end position="94"/>
    </location>
</feature>
<keyword evidence="3" id="KW-1185">Reference proteome</keyword>
<gene>
    <name evidence="2" type="ORF">APZ42_018385</name>
</gene>
<evidence type="ECO:0000256" key="1">
    <source>
        <dbReference type="SAM" id="MobiDB-lite"/>
    </source>
</evidence>
<sequence>MLTILRNEINCSLICVRALRGRYNGLRHGRRNERMPSLLYKSPSAFGQFNINTARSYYFVVWVWELFQRRGSHSCSRKKKANPSTSRATPNQSSFSLLLRQQRLIEHRNED</sequence>
<dbReference type="Proteomes" id="UP000076858">
    <property type="component" value="Unassembled WGS sequence"/>
</dbReference>
<dbReference type="EMBL" id="LRGB01000781">
    <property type="protein sequence ID" value="KZS15935.1"/>
    <property type="molecule type" value="Genomic_DNA"/>
</dbReference>